<evidence type="ECO:0000313" key="4">
    <source>
        <dbReference type="Proteomes" id="UP000053239"/>
    </source>
</evidence>
<keyword evidence="3" id="KW-0378">Hydrolase</keyword>
<organism evidence="3 4">
    <name type="scientific">Plasmodium vivax North Korean</name>
    <dbReference type="NCBI Taxonomy" id="1035514"/>
    <lineage>
        <taxon>Eukaryota</taxon>
        <taxon>Sar</taxon>
        <taxon>Alveolata</taxon>
        <taxon>Apicomplexa</taxon>
        <taxon>Aconoidasida</taxon>
        <taxon>Haemosporida</taxon>
        <taxon>Plasmodiidae</taxon>
        <taxon>Plasmodium</taxon>
        <taxon>Plasmodium (Plasmodium)</taxon>
    </lineage>
</organism>
<dbReference type="AlphaFoldDB" id="A0A0J9WC40"/>
<dbReference type="EMBL" id="KQ235477">
    <property type="protein sequence ID" value="KMZ98388.1"/>
    <property type="molecule type" value="Genomic_DNA"/>
</dbReference>
<dbReference type="InterPro" id="IPR015797">
    <property type="entry name" value="NUDIX_hydrolase-like_dom_sf"/>
</dbReference>
<dbReference type="PANTHER" id="PTHR10885">
    <property type="entry name" value="ISOPENTENYL-DIPHOSPHATE DELTA-ISOMERASE"/>
    <property type="match status" value="1"/>
</dbReference>
<dbReference type="GO" id="GO:0005737">
    <property type="term" value="C:cytoplasm"/>
    <property type="evidence" value="ECO:0007669"/>
    <property type="project" value="TreeGrafter"/>
</dbReference>
<gene>
    <name evidence="3" type="ORF">PVNG_05730</name>
</gene>
<dbReference type="Pfam" id="PF00293">
    <property type="entry name" value="NUDIX"/>
    <property type="match status" value="1"/>
</dbReference>
<dbReference type="GO" id="GO:0016787">
    <property type="term" value="F:hydrolase activity"/>
    <property type="evidence" value="ECO:0007669"/>
    <property type="project" value="UniProtKB-KW"/>
</dbReference>
<dbReference type="OrthoDB" id="510307at2759"/>
<sequence>MHILAYALPLALLFLCTLSRLYTTPCCCNKGKKAPTSNFTTSTMAAEINATMKDIINSDFEDNKDERVIIVDENNEFQELKARKIMRMENLWHRSTSIFVFTKIGEEYFIYVHKRSKVKDYCPSYYSIGFGGVVSENEDMLGNAVKELEEESGIKKSPEQLFDLGVVKCDTECSRSFVGSYVVFIDPDFQTIPQLNEVEFITRIPLSEFDEFLQKEKFTVISKTVYNHFKDKMTKSALDEIYKKIN</sequence>
<feature type="chain" id="PRO_5005325066" evidence="1">
    <location>
        <begin position="24"/>
        <end position="246"/>
    </location>
</feature>
<dbReference type="PANTHER" id="PTHR10885:SF0">
    <property type="entry name" value="ISOPENTENYL-DIPHOSPHATE DELTA-ISOMERASE"/>
    <property type="match status" value="1"/>
</dbReference>
<dbReference type="PROSITE" id="PS51462">
    <property type="entry name" value="NUDIX"/>
    <property type="match status" value="1"/>
</dbReference>
<evidence type="ECO:0000256" key="1">
    <source>
        <dbReference type="SAM" id="SignalP"/>
    </source>
</evidence>
<protein>
    <submittedName>
        <fullName evidence="3">Nucleoside diphospahte hydrolase</fullName>
    </submittedName>
</protein>
<dbReference type="Gene3D" id="3.90.79.10">
    <property type="entry name" value="Nucleoside Triphosphate Pyrophosphohydrolase"/>
    <property type="match status" value="1"/>
</dbReference>
<feature type="signal peptide" evidence="1">
    <location>
        <begin position="1"/>
        <end position="23"/>
    </location>
</feature>
<accession>A0A0J9WC40</accession>
<feature type="domain" description="Nudix hydrolase" evidence="2">
    <location>
        <begin position="91"/>
        <end position="226"/>
    </location>
</feature>
<dbReference type="SUPFAM" id="SSF55811">
    <property type="entry name" value="Nudix"/>
    <property type="match status" value="1"/>
</dbReference>
<dbReference type="GO" id="GO:0004452">
    <property type="term" value="F:isopentenyl-diphosphate delta-isomerase activity"/>
    <property type="evidence" value="ECO:0007669"/>
    <property type="project" value="TreeGrafter"/>
</dbReference>
<keyword evidence="1" id="KW-0732">Signal</keyword>
<evidence type="ECO:0000313" key="3">
    <source>
        <dbReference type="EMBL" id="KMZ98388.1"/>
    </source>
</evidence>
<proteinExistence type="predicted"/>
<evidence type="ECO:0000259" key="2">
    <source>
        <dbReference type="PROSITE" id="PS51462"/>
    </source>
</evidence>
<name>A0A0J9WC40_PLAVI</name>
<dbReference type="InterPro" id="IPR000086">
    <property type="entry name" value="NUDIX_hydrolase_dom"/>
</dbReference>
<reference evidence="3 4" key="1">
    <citation type="submission" date="2011-09" db="EMBL/GenBank/DDBJ databases">
        <title>The Genome Sequence of Plasmodium vivax North Korean.</title>
        <authorList>
            <consortium name="The Broad Institute Genome Sequencing Platform"/>
            <consortium name="The Broad Institute Genome Sequencing Center for Infectious Disease"/>
            <person name="Neafsey D."/>
            <person name="Carlton J."/>
            <person name="Barnwell J."/>
            <person name="Collins W."/>
            <person name="Escalante A."/>
            <person name="Mullikin J."/>
            <person name="Saul A."/>
            <person name="Guigo R."/>
            <person name="Camara F."/>
            <person name="Young S.K."/>
            <person name="Zeng Q."/>
            <person name="Gargeya S."/>
            <person name="Fitzgerald M."/>
            <person name="Haas B."/>
            <person name="Abouelleil A."/>
            <person name="Alvarado L."/>
            <person name="Arachchi H.M."/>
            <person name="Berlin A."/>
            <person name="Brown A."/>
            <person name="Chapman S.B."/>
            <person name="Chen Z."/>
            <person name="Dunbar C."/>
            <person name="Freedman E."/>
            <person name="Gearin G."/>
            <person name="Gellesch M."/>
            <person name="Goldberg J."/>
            <person name="Griggs A."/>
            <person name="Gujja S."/>
            <person name="Heiman D."/>
            <person name="Howarth C."/>
            <person name="Larson L."/>
            <person name="Lui A."/>
            <person name="MacDonald P.J.P."/>
            <person name="Montmayeur A."/>
            <person name="Murphy C."/>
            <person name="Neiman D."/>
            <person name="Pearson M."/>
            <person name="Priest M."/>
            <person name="Roberts A."/>
            <person name="Saif S."/>
            <person name="Shea T."/>
            <person name="Shenoy N."/>
            <person name="Sisk P."/>
            <person name="Stolte C."/>
            <person name="Sykes S."/>
            <person name="Wortman J."/>
            <person name="Nusbaum C."/>
            <person name="Birren B."/>
        </authorList>
    </citation>
    <scope>NUCLEOTIDE SEQUENCE [LARGE SCALE GENOMIC DNA]</scope>
    <source>
        <strain evidence="3 4">North Korean</strain>
    </source>
</reference>
<dbReference type="GO" id="GO:0009240">
    <property type="term" value="P:isopentenyl diphosphate biosynthetic process"/>
    <property type="evidence" value="ECO:0007669"/>
    <property type="project" value="TreeGrafter"/>
</dbReference>
<dbReference type="Proteomes" id="UP000053239">
    <property type="component" value="Unassembled WGS sequence"/>
</dbReference>